<name>A0ABT2X376_9RHOB</name>
<evidence type="ECO:0000313" key="2">
    <source>
        <dbReference type="Proteomes" id="UP001321014"/>
    </source>
</evidence>
<comment type="caution">
    <text evidence="1">The sequence shown here is derived from an EMBL/GenBank/DDBJ whole genome shotgun (WGS) entry which is preliminary data.</text>
</comment>
<dbReference type="EMBL" id="JAOVQN010000043">
    <property type="protein sequence ID" value="MCU9840523.1"/>
    <property type="molecule type" value="Genomic_DNA"/>
</dbReference>
<accession>A0ABT2X376</accession>
<dbReference type="RefSeq" id="WP_263390381.1">
    <property type="nucleotide sequence ID" value="NZ_JAOVQN010000043.1"/>
</dbReference>
<gene>
    <name evidence="1" type="ORF">OEZ49_22500</name>
</gene>
<reference evidence="1 2" key="1">
    <citation type="submission" date="2022-10" db="EMBL/GenBank/DDBJ databases">
        <title>Ruegeria sp. nov., isolated from ocean surface water.</title>
        <authorList>
            <person name="He W."/>
            <person name="Wang L."/>
            <person name="Zhang D.-F."/>
        </authorList>
    </citation>
    <scope>NUCLEOTIDE SEQUENCE [LARGE SCALE GENOMIC DNA]</scope>
    <source>
        <strain evidence="1 2">WL0004</strain>
    </source>
</reference>
<keyword evidence="2" id="KW-1185">Reference proteome</keyword>
<sequence>MTASFTRKIGSNRGKPRLWIEGAHLTAAGLLHGTRWTLTKTDSGLTIAADPEGKRRIAGKPGRPIIDINSAAMLGPLADAETVVVAYEPGSGRLDVRRG</sequence>
<dbReference type="Proteomes" id="UP001321014">
    <property type="component" value="Unassembled WGS sequence"/>
</dbReference>
<organism evidence="1 2">
    <name type="scientific">Ruegeria marisflavi</name>
    <dbReference type="NCBI Taxonomy" id="2984152"/>
    <lineage>
        <taxon>Bacteria</taxon>
        <taxon>Pseudomonadati</taxon>
        <taxon>Pseudomonadota</taxon>
        <taxon>Alphaproteobacteria</taxon>
        <taxon>Rhodobacterales</taxon>
        <taxon>Roseobacteraceae</taxon>
        <taxon>Ruegeria</taxon>
    </lineage>
</organism>
<protein>
    <submittedName>
        <fullName evidence="1">Uncharacterized protein</fullName>
    </submittedName>
</protein>
<proteinExistence type="predicted"/>
<evidence type="ECO:0000313" key="1">
    <source>
        <dbReference type="EMBL" id="MCU9840523.1"/>
    </source>
</evidence>